<dbReference type="SUPFAM" id="SSF49464">
    <property type="entry name" value="Carboxypeptidase regulatory domain-like"/>
    <property type="match status" value="1"/>
</dbReference>
<dbReference type="InterPro" id="IPR008969">
    <property type="entry name" value="CarboxyPept-like_regulatory"/>
</dbReference>
<keyword evidence="1" id="KW-0732">Signal</keyword>
<dbReference type="AlphaFoldDB" id="A0A937F875"/>
<dbReference type="InterPro" id="IPR043741">
    <property type="entry name" value="DUF5686"/>
</dbReference>
<evidence type="ECO:0000256" key="1">
    <source>
        <dbReference type="SAM" id="SignalP"/>
    </source>
</evidence>
<proteinExistence type="predicted"/>
<dbReference type="Pfam" id="PF18939">
    <property type="entry name" value="DUF5686"/>
    <property type="match status" value="1"/>
</dbReference>
<keyword evidence="2" id="KW-0121">Carboxypeptidase</keyword>
<reference evidence="2" key="1">
    <citation type="submission" date="2021-01" db="EMBL/GenBank/DDBJ databases">
        <title>Fulvivirga kasyanovii gen. nov., sp nov., a novel member of the phylum Bacteroidetes isolated from seawater in a mussel farm.</title>
        <authorList>
            <person name="Zhao L.-H."/>
            <person name="Wang Z.-J."/>
        </authorList>
    </citation>
    <scope>NUCLEOTIDE SEQUENCE</scope>
    <source>
        <strain evidence="2">2943</strain>
    </source>
</reference>
<name>A0A937F875_9BACT</name>
<dbReference type="EMBL" id="JAESIY010000011">
    <property type="protein sequence ID" value="MBL3658247.1"/>
    <property type="molecule type" value="Genomic_DNA"/>
</dbReference>
<protein>
    <submittedName>
        <fullName evidence="2">Carboxypeptidase-like regulatory domain-containing protein</fullName>
    </submittedName>
</protein>
<feature type="chain" id="PRO_5038071552" evidence="1">
    <location>
        <begin position="27"/>
        <end position="836"/>
    </location>
</feature>
<dbReference type="Gene3D" id="2.60.40.1120">
    <property type="entry name" value="Carboxypeptidase-like, regulatory domain"/>
    <property type="match status" value="1"/>
</dbReference>
<gene>
    <name evidence="2" type="ORF">JL102_18995</name>
</gene>
<keyword evidence="2" id="KW-0645">Protease</keyword>
<keyword evidence="3" id="KW-1185">Reference proteome</keyword>
<sequence>MKKKVNFFSRCLVLMLVFAPFIQVFAQKTVVSGKITDAGSGDPIPFANVMFKGTDIGTTTSFEGQYTIETSKRVDSLVVSYIGYITKTKAVSNTVQKLDFQLEENVVNLQEVVFVAGENPAYEIMRNVIRNKDKNDKRSLDAYEYETYSKTEVDVDNITDKFKKRKIMQKIISVMDSVERMAGEDGQPILPIFISESLSKTYYRNNPKLKYENILKTKITGVGIEDGTLVSQFIGSSFQEYNFYQNWLNIVSKEFVSPMADGWRLYYDYDLTDSAYVDSDFCYRLDFFPKSEQDLAFKGTMWITKKDYALKQMDATVTQTANLNYIEKIKIQQELAPTKAGPWIPVKNRVLLDIGEVTENMAGVLAKFYTSNRNIMVDDPKDQTFYAQPIKIEEDFNINNGNDFWNEHRHEPLSSTELNVYKMIDTLKSIPVVKTYTEILKVAINGYKKVGKLDIGPYLNLYANNTVEGHRFQLGFRTNIDFSDKWVLGGRLAYGTEDEQFKYQAFVENIIDRRKWTTIRAEYTKDIDQVGLAAEDLMGNYIFLAATKFGKLIRPYRYEQAKLSAQRELFKGFTPKLVFNYKTFNPLYNFAYYTQPGPDAPLATAFKTSEAIVEARYAKDEVFVQDDNNRISLGTLKWPIFTMRYTRGLKGVLGSDFNYNKLGLNVFNDLKMGFFGTSTISITGEHVFESLPYPLLKAHVGNESIFYTNAAFNLMNYSEFVSDTYVSLNYNHYFQGFILNRVPLMRKLKWRLLATANVIYGQLSDKNLALIPPNTITGEEMPPIHSFQKNKPYVEVGYGVENIFKIIRVDFLHRLNYLDNPDVSNFGVKISFQFIL</sequence>
<comment type="caution">
    <text evidence="2">The sequence shown here is derived from an EMBL/GenBank/DDBJ whole genome shotgun (WGS) entry which is preliminary data.</text>
</comment>
<dbReference type="Proteomes" id="UP000659388">
    <property type="component" value="Unassembled WGS sequence"/>
</dbReference>
<accession>A0A937F875</accession>
<keyword evidence="2" id="KW-0378">Hydrolase</keyword>
<organism evidence="2 3">
    <name type="scientific">Fulvivirga sediminis</name>
    <dbReference type="NCBI Taxonomy" id="2803949"/>
    <lineage>
        <taxon>Bacteria</taxon>
        <taxon>Pseudomonadati</taxon>
        <taxon>Bacteroidota</taxon>
        <taxon>Cytophagia</taxon>
        <taxon>Cytophagales</taxon>
        <taxon>Fulvivirgaceae</taxon>
        <taxon>Fulvivirga</taxon>
    </lineage>
</organism>
<feature type="signal peptide" evidence="1">
    <location>
        <begin position="1"/>
        <end position="26"/>
    </location>
</feature>
<dbReference type="GO" id="GO:0004180">
    <property type="term" value="F:carboxypeptidase activity"/>
    <property type="evidence" value="ECO:0007669"/>
    <property type="project" value="UniProtKB-KW"/>
</dbReference>
<dbReference type="Pfam" id="PF13715">
    <property type="entry name" value="CarbopepD_reg_2"/>
    <property type="match status" value="1"/>
</dbReference>
<evidence type="ECO:0000313" key="2">
    <source>
        <dbReference type="EMBL" id="MBL3658247.1"/>
    </source>
</evidence>
<evidence type="ECO:0000313" key="3">
    <source>
        <dbReference type="Proteomes" id="UP000659388"/>
    </source>
</evidence>